<dbReference type="Gene3D" id="3.30.70.100">
    <property type="match status" value="1"/>
</dbReference>
<dbReference type="SMART" id="SM01034">
    <property type="entry name" value="BLUF"/>
    <property type="match status" value="1"/>
</dbReference>
<gene>
    <name evidence="2" type="ORF">H2509_05650</name>
</gene>
<dbReference type="InterPro" id="IPR036046">
    <property type="entry name" value="Acylphosphatase-like_dom_sf"/>
</dbReference>
<evidence type="ECO:0000313" key="3">
    <source>
        <dbReference type="Proteomes" id="UP000541109"/>
    </source>
</evidence>
<dbReference type="RefSeq" id="WP_182163154.1">
    <property type="nucleotide sequence ID" value="NZ_JACFXV010000043.1"/>
</dbReference>
<dbReference type="EMBL" id="JACFXV010000043">
    <property type="protein sequence ID" value="MBA5776607.1"/>
    <property type="molecule type" value="Genomic_DNA"/>
</dbReference>
<dbReference type="GO" id="GO:0071949">
    <property type="term" value="F:FAD binding"/>
    <property type="evidence" value="ECO:0007669"/>
    <property type="project" value="InterPro"/>
</dbReference>
<evidence type="ECO:0000313" key="2">
    <source>
        <dbReference type="EMBL" id="MBA5776607.1"/>
    </source>
</evidence>
<proteinExistence type="predicted"/>
<name>A0A839ACL1_9HYPH</name>
<dbReference type="Pfam" id="PF04940">
    <property type="entry name" value="BLUF"/>
    <property type="match status" value="1"/>
</dbReference>
<reference evidence="2 3" key="1">
    <citation type="submission" date="2020-07" db="EMBL/GenBank/DDBJ databases">
        <title>Stappia sp., F7233, whole genome shotgun sequencing project.</title>
        <authorList>
            <person name="Jiang S."/>
            <person name="Liu Z.W."/>
            <person name="Du Z.J."/>
        </authorList>
    </citation>
    <scope>NUCLEOTIDE SEQUENCE [LARGE SCALE GENOMIC DNA]</scope>
    <source>
        <strain evidence="2 3">F7233</strain>
    </source>
</reference>
<evidence type="ECO:0000259" key="1">
    <source>
        <dbReference type="PROSITE" id="PS50925"/>
    </source>
</evidence>
<dbReference type="AlphaFoldDB" id="A0A839ACL1"/>
<accession>A0A839ACL1</accession>
<dbReference type="SUPFAM" id="SSF54975">
    <property type="entry name" value="Acylphosphatase/BLUF domain-like"/>
    <property type="match status" value="1"/>
</dbReference>
<dbReference type="InterPro" id="IPR007024">
    <property type="entry name" value="BLUF_domain"/>
</dbReference>
<protein>
    <submittedName>
        <fullName evidence="2">BLUF domain-containing protein</fullName>
    </submittedName>
</protein>
<sequence>MDLHPDLHGLAFRATIDWTAVHRPVEDEIERTLMRARRLNRLNGVTGAILLFPNHVFQWIEGEISGLDDTLDCARRDPRLASLQVVSSARIPNRLFRASWMYFADLRATPSTRTNQAIHRFARGEASAGFRETLSIMEGIAKRLDPARITRAALMV</sequence>
<keyword evidence="3" id="KW-1185">Reference proteome</keyword>
<organism evidence="2 3">
    <name type="scientific">Stappia albiluteola</name>
    <dbReference type="NCBI Taxonomy" id="2758565"/>
    <lineage>
        <taxon>Bacteria</taxon>
        <taxon>Pseudomonadati</taxon>
        <taxon>Pseudomonadota</taxon>
        <taxon>Alphaproteobacteria</taxon>
        <taxon>Hyphomicrobiales</taxon>
        <taxon>Stappiaceae</taxon>
        <taxon>Stappia</taxon>
    </lineage>
</organism>
<dbReference type="PROSITE" id="PS50925">
    <property type="entry name" value="BLUF"/>
    <property type="match status" value="1"/>
</dbReference>
<feature type="domain" description="BLUF" evidence="1">
    <location>
        <begin position="7"/>
        <end position="103"/>
    </location>
</feature>
<dbReference type="GO" id="GO:0009882">
    <property type="term" value="F:blue light photoreceptor activity"/>
    <property type="evidence" value="ECO:0007669"/>
    <property type="project" value="InterPro"/>
</dbReference>
<comment type="caution">
    <text evidence="2">The sequence shown here is derived from an EMBL/GenBank/DDBJ whole genome shotgun (WGS) entry which is preliminary data.</text>
</comment>
<dbReference type="Proteomes" id="UP000541109">
    <property type="component" value="Unassembled WGS sequence"/>
</dbReference>